<proteinExistence type="predicted"/>
<dbReference type="OrthoDB" id="9811423at2"/>
<sequence length="65" mass="7416">MAKLKTKNPCVDVCKYDDDKICKGCGRSRTEVKQWKSFSDEEKDTINRRVRVTHADALAKGKKGK</sequence>
<dbReference type="PANTHER" id="PTHR35175">
    <property type="entry name" value="DUF1289 DOMAIN-CONTAINING PROTEIN"/>
    <property type="match status" value="1"/>
</dbReference>
<dbReference type="PANTHER" id="PTHR35175:SF1">
    <property type="entry name" value="OXIDOREDUCTASE"/>
    <property type="match status" value="1"/>
</dbReference>
<name>W9H2G6_9PROT</name>
<dbReference type="STRING" id="1385369.N825_16270"/>
<evidence type="ECO:0008006" key="3">
    <source>
        <dbReference type="Google" id="ProtNLM"/>
    </source>
</evidence>
<protein>
    <recommendedName>
        <fullName evidence="3">Fe-S oxidoreductase</fullName>
    </recommendedName>
</protein>
<organism evidence="1 2">
    <name type="scientific">Skermanella stibiiresistens SB22</name>
    <dbReference type="NCBI Taxonomy" id="1385369"/>
    <lineage>
        <taxon>Bacteria</taxon>
        <taxon>Pseudomonadati</taxon>
        <taxon>Pseudomonadota</taxon>
        <taxon>Alphaproteobacteria</taxon>
        <taxon>Rhodospirillales</taxon>
        <taxon>Azospirillaceae</taxon>
        <taxon>Skermanella</taxon>
    </lineage>
</organism>
<dbReference type="Proteomes" id="UP000019486">
    <property type="component" value="Unassembled WGS sequence"/>
</dbReference>
<accession>W9H2G6</accession>
<gene>
    <name evidence="1" type="ORF">N825_16270</name>
</gene>
<evidence type="ECO:0000313" key="1">
    <source>
        <dbReference type="EMBL" id="EWY37958.1"/>
    </source>
</evidence>
<reference evidence="1 2" key="1">
    <citation type="submission" date="2013-08" db="EMBL/GenBank/DDBJ databases">
        <title>The genome sequence of Skermanella stibiiresistens.</title>
        <authorList>
            <person name="Zhu W."/>
            <person name="Wang G."/>
        </authorList>
    </citation>
    <scope>NUCLEOTIDE SEQUENCE [LARGE SCALE GENOMIC DNA]</scope>
    <source>
        <strain evidence="1 2">SB22</strain>
    </source>
</reference>
<comment type="caution">
    <text evidence="1">The sequence shown here is derived from an EMBL/GenBank/DDBJ whole genome shotgun (WGS) entry which is preliminary data.</text>
</comment>
<dbReference type="EMBL" id="AVFL01000022">
    <property type="protein sequence ID" value="EWY37958.1"/>
    <property type="molecule type" value="Genomic_DNA"/>
</dbReference>
<dbReference type="InterPro" id="IPR010710">
    <property type="entry name" value="DUF1289"/>
</dbReference>
<dbReference type="AlphaFoldDB" id="W9H2G6"/>
<keyword evidence="2" id="KW-1185">Reference proteome</keyword>
<evidence type="ECO:0000313" key="2">
    <source>
        <dbReference type="Proteomes" id="UP000019486"/>
    </source>
</evidence>
<dbReference type="Pfam" id="PF06945">
    <property type="entry name" value="DUF1289"/>
    <property type="match status" value="1"/>
</dbReference>
<dbReference type="RefSeq" id="WP_051512984.1">
    <property type="nucleotide sequence ID" value="NZ_AVFL01000022.1"/>
</dbReference>